<reference evidence="1 2" key="1">
    <citation type="journal article" date="2010" name="J. Bacteriol.">
        <title>Genome sequences of Pelagibaca bermudensis HTCC2601T and Maritimibacter alkaliphilus HTCC2654T, the type strains of two marine Roseobacter genera.</title>
        <authorList>
            <person name="Thrash J.C."/>
            <person name="Cho J.C."/>
            <person name="Ferriera S."/>
            <person name="Johnson J."/>
            <person name="Vergin K.L."/>
            <person name="Giovannoni S.J."/>
        </authorList>
    </citation>
    <scope>NUCLEOTIDE SEQUENCE [LARGE SCALE GENOMIC DNA]</scope>
    <source>
        <strain evidence="1 2">HTCC2654</strain>
    </source>
</reference>
<comment type="caution">
    <text evidence="1">The sequence shown here is derived from an EMBL/GenBank/DDBJ whole genome shotgun (WGS) entry which is preliminary data.</text>
</comment>
<accession>A3VGV8</accession>
<evidence type="ECO:0000313" key="2">
    <source>
        <dbReference type="Proteomes" id="UP000002931"/>
    </source>
</evidence>
<evidence type="ECO:0000313" key="1">
    <source>
        <dbReference type="EMBL" id="EAQ12513.1"/>
    </source>
</evidence>
<sequence>MNTSPMSRVATALKIRAGSAMFMT</sequence>
<dbReference type="HOGENOM" id="CLU_3421047_0_0_5"/>
<keyword evidence="2" id="KW-1185">Reference proteome</keyword>
<name>A3VGV8_9RHOB</name>
<dbReference type="AlphaFoldDB" id="A3VGV8"/>
<organism evidence="1 2">
    <name type="scientific">Maritimibacter alkaliphilus HTCC2654</name>
    <dbReference type="NCBI Taxonomy" id="314271"/>
    <lineage>
        <taxon>Bacteria</taxon>
        <taxon>Pseudomonadati</taxon>
        <taxon>Pseudomonadota</taxon>
        <taxon>Alphaproteobacteria</taxon>
        <taxon>Rhodobacterales</taxon>
        <taxon>Roseobacteraceae</taxon>
        <taxon>Maritimibacter</taxon>
    </lineage>
</organism>
<dbReference type="Proteomes" id="UP000002931">
    <property type="component" value="Unassembled WGS sequence"/>
</dbReference>
<protein>
    <submittedName>
        <fullName evidence="1">Uncharacterized protein</fullName>
    </submittedName>
</protein>
<gene>
    <name evidence="1" type="ORF">RB2654_14545</name>
</gene>
<proteinExistence type="predicted"/>
<dbReference type="EMBL" id="AAMT01000008">
    <property type="protein sequence ID" value="EAQ12513.1"/>
    <property type="molecule type" value="Genomic_DNA"/>
</dbReference>
<dbReference type="STRING" id="314271.RB2654_14545"/>